<organism evidence="1 2">
    <name type="scientific">Clostridium fermenticellae</name>
    <dbReference type="NCBI Taxonomy" id="2068654"/>
    <lineage>
        <taxon>Bacteria</taxon>
        <taxon>Bacillati</taxon>
        <taxon>Bacillota</taxon>
        <taxon>Clostridia</taxon>
        <taxon>Eubacteriales</taxon>
        <taxon>Clostridiaceae</taxon>
        <taxon>Clostridium</taxon>
    </lineage>
</organism>
<evidence type="ECO:0000313" key="1">
    <source>
        <dbReference type="EMBL" id="AYD41197.1"/>
    </source>
</evidence>
<dbReference type="Pfam" id="PF12952">
    <property type="entry name" value="DUF3841"/>
    <property type="match status" value="1"/>
</dbReference>
<proteinExistence type="predicted"/>
<dbReference type="Proteomes" id="UP000266301">
    <property type="component" value="Chromosome"/>
</dbReference>
<dbReference type="EMBL" id="CP032416">
    <property type="protein sequence ID" value="AYD41197.1"/>
    <property type="molecule type" value="Genomic_DNA"/>
</dbReference>
<accession>A0A386H631</accession>
<name>A0A386H631_9CLOT</name>
<keyword evidence="2" id="KW-1185">Reference proteome</keyword>
<evidence type="ECO:0000313" key="2">
    <source>
        <dbReference type="Proteomes" id="UP000266301"/>
    </source>
</evidence>
<dbReference type="OrthoDB" id="1751953at2"/>
<protein>
    <submittedName>
        <fullName evidence="1">DUF3841 domain-containing protein</fullName>
    </submittedName>
</protein>
<dbReference type="AlphaFoldDB" id="A0A386H631"/>
<sequence length="192" mass="22636">MGDSNHTVTFYSSQSEIVMNVLERDGVCFSRQKYVVKKYEESAPIFVAAYSWFIKEAGKYIPKPIGAEYPYWAFMDLQSIEKSFDSRILKLSIPVNEAVFFDMYDWNKILRLQYIGETKADEIQFRKMIADYGVRQESDIILTNFYPDLKRYIQESWKRLFRHQEKIKAGNTSGVGSVQAGLWQLKKEWIYI</sequence>
<dbReference type="InterPro" id="IPR024211">
    <property type="entry name" value="DUF3841"/>
</dbReference>
<reference evidence="1 2" key="1">
    <citation type="journal article" date="2019" name="Int. J. Syst. Evol. Microbiol.">
        <title>Clostridium fermenticellae sp. nov., isolated from the mud in a fermentation cellar for the production of the Chinese liquor, baijiu.</title>
        <authorList>
            <person name="Xu P.X."/>
            <person name="Chai L.J."/>
            <person name="Qiu T."/>
            <person name="Zhang X.J."/>
            <person name="Lu Z.M."/>
            <person name="Xiao C."/>
            <person name="Wang S.T."/>
            <person name="Shen C.H."/>
            <person name="Shi J.S."/>
            <person name="Xu Z.H."/>
        </authorList>
    </citation>
    <scope>NUCLEOTIDE SEQUENCE [LARGE SCALE GENOMIC DNA]</scope>
    <source>
        <strain evidence="1 2">JN500901</strain>
    </source>
</reference>
<gene>
    <name evidence="1" type="ORF">D4Z93_12005</name>
</gene>
<dbReference type="RefSeq" id="WP_119973824.1">
    <property type="nucleotide sequence ID" value="NZ_CP032416.1"/>
</dbReference>
<dbReference type="KEGG" id="cfer:D4Z93_12005"/>